<gene>
    <name evidence="2" type="ORF">SAMN05216361_3259</name>
</gene>
<keyword evidence="1" id="KW-0732">Signal</keyword>
<feature type="chain" id="PRO_5012183607" description="PEGA domain-containing protein" evidence="1">
    <location>
        <begin position="27"/>
        <end position="107"/>
    </location>
</feature>
<organism evidence="2 3">
    <name type="scientific">Marisediminitalea aggregata</name>
    <dbReference type="NCBI Taxonomy" id="634436"/>
    <lineage>
        <taxon>Bacteria</taxon>
        <taxon>Pseudomonadati</taxon>
        <taxon>Pseudomonadota</taxon>
        <taxon>Gammaproteobacteria</taxon>
        <taxon>Alteromonadales</taxon>
        <taxon>Alteromonadaceae</taxon>
        <taxon>Marisediminitalea</taxon>
    </lineage>
</organism>
<evidence type="ECO:0008006" key="4">
    <source>
        <dbReference type="Google" id="ProtNLM"/>
    </source>
</evidence>
<evidence type="ECO:0000313" key="2">
    <source>
        <dbReference type="EMBL" id="SHG89670.1"/>
    </source>
</evidence>
<proteinExistence type="predicted"/>
<keyword evidence="3" id="KW-1185">Reference proteome</keyword>
<name>A0A1M5NJE9_9ALTE</name>
<protein>
    <recommendedName>
        <fullName evidence="4">PEGA domain-containing protein</fullName>
    </recommendedName>
</protein>
<dbReference type="EMBL" id="FQWD01000005">
    <property type="protein sequence ID" value="SHG89670.1"/>
    <property type="molecule type" value="Genomic_DNA"/>
</dbReference>
<accession>A0A1M5NJE9</accession>
<dbReference type="STRING" id="634436.SAMN05216361_3259"/>
<dbReference type="PROSITE" id="PS51257">
    <property type="entry name" value="PROKAR_LIPOPROTEIN"/>
    <property type="match status" value="1"/>
</dbReference>
<evidence type="ECO:0000256" key="1">
    <source>
        <dbReference type="SAM" id="SignalP"/>
    </source>
</evidence>
<dbReference type="AlphaFoldDB" id="A0A1M5NJE9"/>
<dbReference type="OrthoDB" id="6400968at2"/>
<evidence type="ECO:0000313" key="3">
    <source>
        <dbReference type="Proteomes" id="UP000184520"/>
    </source>
</evidence>
<dbReference type="Proteomes" id="UP000184520">
    <property type="component" value="Unassembled WGS sequence"/>
</dbReference>
<dbReference type="RefSeq" id="WP_073324222.1">
    <property type="nucleotide sequence ID" value="NZ_FQWD01000005.1"/>
</dbReference>
<sequence length="107" mass="11670">MKFNFFVSVIVALVLLSGCSSQFQQATQVDDQAVIQFIGDLDGYSLSINDQPIPLDNVESFSLNGETATQFSVGSGTHVVELRKGGQTLVKRKIYVSNGNVFEVRIP</sequence>
<feature type="signal peptide" evidence="1">
    <location>
        <begin position="1"/>
        <end position="26"/>
    </location>
</feature>
<reference evidence="3" key="1">
    <citation type="submission" date="2016-11" db="EMBL/GenBank/DDBJ databases">
        <authorList>
            <person name="Varghese N."/>
            <person name="Submissions S."/>
        </authorList>
    </citation>
    <scope>NUCLEOTIDE SEQUENCE [LARGE SCALE GENOMIC DNA]</scope>
    <source>
        <strain evidence="3">CGMCC 1.8995</strain>
    </source>
</reference>